<protein>
    <submittedName>
        <fullName evidence="1">Uncharacterized protein</fullName>
    </submittedName>
</protein>
<evidence type="ECO:0000313" key="1">
    <source>
        <dbReference type="EMBL" id="UYV68129.1"/>
    </source>
</evidence>
<reference evidence="1 2" key="1">
    <citation type="submission" date="2022-01" db="EMBL/GenBank/DDBJ databases">
        <title>A chromosomal length assembly of Cordylochernes scorpioides.</title>
        <authorList>
            <person name="Zeh D."/>
            <person name="Zeh J."/>
        </authorList>
    </citation>
    <scope>NUCLEOTIDE SEQUENCE [LARGE SCALE GENOMIC DNA]</scope>
    <source>
        <strain evidence="1">IN4F17</strain>
        <tissue evidence="1">Whole Body</tissue>
    </source>
</reference>
<accession>A0ABY6KH26</accession>
<organism evidence="1 2">
    <name type="scientific">Cordylochernes scorpioides</name>
    <dbReference type="NCBI Taxonomy" id="51811"/>
    <lineage>
        <taxon>Eukaryota</taxon>
        <taxon>Metazoa</taxon>
        <taxon>Ecdysozoa</taxon>
        <taxon>Arthropoda</taxon>
        <taxon>Chelicerata</taxon>
        <taxon>Arachnida</taxon>
        <taxon>Pseudoscorpiones</taxon>
        <taxon>Cheliferoidea</taxon>
        <taxon>Chernetidae</taxon>
        <taxon>Cordylochernes</taxon>
    </lineage>
</organism>
<sequence length="59" mass="7197">MPFLNVLNHGRRDGNYNQIDGRRTAVKFRINELDKNLEEIKKLEAWPHWRPRPVQEERD</sequence>
<gene>
    <name evidence="1" type="ORF">LAZ67_5003132</name>
</gene>
<dbReference type="Proteomes" id="UP001235939">
    <property type="component" value="Chromosome 05"/>
</dbReference>
<evidence type="ECO:0000313" key="2">
    <source>
        <dbReference type="Proteomes" id="UP001235939"/>
    </source>
</evidence>
<keyword evidence="2" id="KW-1185">Reference proteome</keyword>
<name>A0ABY6KH26_9ARAC</name>
<dbReference type="EMBL" id="CP092867">
    <property type="protein sequence ID" value="UYV68129.1"/>
    <property type="molecule type" value="Genomic_DNA"/>
</dbReference>
<proteinExistence type="predicted"/>